<comment type="subcellular location">
    <subcellularLocation>
        <location evidence="1">Nucleus</location>
    </subcellularLocation>
</comment>
<feature type="domain" description="Sm" evidence="11">
    <location>
        <begin position="227"/>
        <end position="309"/>
    </location>
</feature>
<dbReference type="GO" id="GO:0016251">
    <property type="term" value="F:RNA polymerase II general transcription initiation factor activity"/>
    <property type="evidence" value="ECO:0007669"/>
    <property type="project" value="TreeGrafter"/>
</dbReference>
<evidence type="ECO:0000256" key="10">
    <source>
        <dbReference type="SAM" id="MobiDB-lite"/>
    </source>
</evidence>
<dbReference type="FunFam" id="2.30.30.100:FF:000004">
    <property type="entry name" value="Small nuclear ribonucleoprotein-associated proteins"/>
    <property type="match status" value="1"/>
</dbReference>
<dbReference type="InterPro" id="IPR047575">
    <property type="entry name" value="Sm"/>
</dbReference>
<proteinExistence type="inferred from homology"/>
<sequence length="425" mass="46971">MENILEPSSSDDNMPTDNKKDLQSLLSSEDDFFDPPPSSSRRNSSGNEDKPDLRTDFEDIILPEMGHDSSILEHMVKEQKDRERDKRKETKSKRELEEEEREKMQVLVSNFTEEQLDRYEMYRRAAFPKAAVKRLMQTITGCSVSQNVVIAMSGIAKVFVGEVVEEALDVMEKAGETGAIQPKYLREAVRRLRNKGHIPTGRGHKQFFKLNYKHQPCLRILAAQTIGKNNKMIQLLNYRVRIVLQDSRTFIGTFKAFDKHMNLILGDCEEFRKIKPKNTKLPEREEKRVLGFVLLRGGNIVSLTIEGPPPPEEGLPRVPIPGGAGGPGMGRVTGRGMPANIAGVPAGLQGPVRGVGGPSQQHMAPVGRGQQVSAPPQMRPMIPGGPPPAMMPGVNPMAGMARGAPPPMRGPPPGMMRGGPPPRPY</sequence>
<reference evidence="12" key="2">
    <citation type="submission" date="2020-05" db="UniProtKB">
        <authorList>
            <consortium name="EnsemblMetazoa"/>
        </authorList>
    </citation>
    <scope>IDENTIFICATION</scope>
    <source>
        <strain evidence="12">Epiroticus2</strain>
    </source>
</reference>
<evidence type="ECO:0000256" key="3">
    <source>
        <dbReference type="ARBA" id="ARBA00009788"/>
    </source>
</evidence>
<dbReference type="Gene3D" id="1.10.20.10">
    <property type="entry name" value="Histone, subunit A"/>
    <property type="match status" value="1"/>
</dbReference>
<evidence type="ECO:0000256" key="9">
    <source>
        <dbReference type="ARBA" id="ARBA00041355"/>
    </source>
</evidence>
<dbReference type="InterPro" id="IPR009072">
    <property type="entry name" value="Histone-fold"/>
</dbReference>
<dbReference type="SUPFAM" id="SSF50182">
    <property type="entry name" value="Sm-like ribonucleoproteins"/>
    <property type="match status" value="1"/>
</dbReference>
<reference evidence="13" key="1">
    <citation type="submission" date="2013-03" db="EMBL/GenBank/DDBJ databases">
        <title>The Genome Sequence of Anopheles epiroticus epiroticus2.</title>
        <authorList>
            <consortium name="The Broad Institute Genomics Platform"/>
            <person name="Neafsey D.E."/>
            <person name="Howell P."/>
            <person name="Walker B."/>
            <person name="Young S.K."/>
            <person name="Zeng Q."/>
            <person name="Gargeya S."/>
            <person name="Fitzgerald M."/>
            <person name="Haas B."/>
            <person name="Abouelleil A."/>
            <person name="Allen A.W."/>
            <person name="Alvarado L."/>
            <person name="Arachchi H.M."/>
            <person name="Berlin A.M."/>
            <person name="Chapman S.B."/>
            <person name="Gainer-Dewar J."/>
            <person name="Goldberg J."/>
            <person name="Griggs A."/>
            <person name="Gujja S."/>
            <person name="Hansen M."/>
            <person name="Howarth C."/>
            <person name="Imamovic A."/>
            <person name="Ireland A."/>
            <person name="Larimer J."/>
            <person name="McCowan C."/>
            <person name="Murphy C."/>
            <person name="Pearson M."/>
            <person name="Poon T.W."/>
            <person name="Priest M."/>
            <person name="Roberts A."/>
            <person name="Saif S."/>
            <person name="Shea T."/>
            <person name="Sisk P."/>
            <person name="Sykes S."/>
            <person name="Wortman J."/>
            <person name="Nusbaum C."/>
            <person name="Birren B."/>
        </authorList>
    </citation>
    <scope>NUCLEOTIDE SEQUENCE [LARGE SCALE GENOMIC DNA]</scope>
    <source>
        <strain evidence="13">Epiroticus2</strain>
    </source>
</reference>
<dbReference type="STRING" id="199890.A0A182PM39"/>
<evidence type="ECO:0000256" key="2">
    <source>
        <dbReference type="ARBA" id="ARBA00009123"/>
    </source>
</evidence>
<name>A0A182PM39_9DIPT</name>
<feature type="region of interest" description="Disordered" evidence="10">
    <location>
        <begin position="402"/>
        <end position="425"/>
    </location>
</feature>
<evidence type="ECO:0000313" key="13">
    <source>
        <dbReference type="Proteomes" id="UP000075885"/>
    </source>
</evidence>
<protein>
    <recommendedName>
        <fullName evidence="9">Sm protein B</fullName>
    </recommendedName>
</protein>
<dbReference type="GO" id="GO:0046982">
    <property type="term" value="F:protein heterodimerization activity"/>
    <property type="evidence" value="ECO:0007669"/>
    <property type="project" value="InterPro"/>
</dbReference>
<dbReference type="SMART" id="SM00651">
    <property type="entry name" value="Sm"/>
    <property type="match status" value="1"/>
</dbReference>
<keyword evidence="8" id="KW-0687">Ribonucleoprotein</keyword>
<evidence type="ECO:0000256" key="5">
    <source>
        <dbReference type="ARBA" id="ARBA00023015"/>
    </source>
</evidence>
<dbReference type="InterPro" id="IPR010920">
    <property type="entry name" value="LSM_dom_sf"/>
</dbReference>
<dbReference type="AlphaFoldDB" id="A0A182PM39"/>
<comment type="similarity">
    <text evidence="3">Belongs to the TAF11 family.</text>
</comment>
<dbReference type="PANTHER" id="PTHR13218:SF8">
    <property type="entry name" value="TRANSCRIPTION INITIATION FACTOR TFIID SUBUNIT 11"/>
    <property type="match status" value="1"/>
</dbReference>
<dbReference type="Pfam" id="PF01423">
    <property type="entry name" value="LSM"/>
    <property type="match status" value="1"/>
</dbReference>
<feature type="compositionally biased region" description="Pro residues" evidence="10">
    <location>
        <begin position="404"/>
        <end position="425"/>
    </location>
</feature>
<keyword evidence="13" id="KW-1185">Reference proteome</keyword>
<feature type="compositionally biased region" description="Basic and acidic residues" evidence="10">
    <location>
        <begin position="47"/>
        <end position="57"/>
    </location>
</feature>
<evidence type="ECO:0000256" key="4">
    <source>
        <dbReference type="ARBA" id="ARBA00022884"/>
    </source>
</evidence>
<dbReference type="Proteomes" id="UP000075885">
    <property type="component" value="Unassembled WGS sequence"/>
</dbReference>
<dbReference type="CDD" id="cd08048">
    <property type="entry name" value="HFD_TAF11"/>
    <property type="match status" value="1"/>
</dbReference>
<evidence type="ECO:0000256" key="1">
    <source>
        <dbReference type="ARBA" id="ARBA00004123"/>
    </source>
</evidence>
<dbReference type="Gene3D" id="2.30.30.100">
    <property type="match status" value="1"/>
</dbReference>
<evidence type="ECO:0000256" key="8">
    <source>
        <dbReference type="ARBA" id="ARBA00023274"/>
    </source>
</evidence>
<dbReference type="SUPFAM" id="SSF47113">
    <property type="entry name" value="Histone-fold"/>
    <property type="match status" value="1"/>
</dbReference>
<dbReference type="PROSITE" id="PS52002">
    <property type="entry name" value="SM"/>
    <property type="match status" value="1"/>
</dbReference>
<dbReference type="GO" id="GO:0005669">
    <property type="term" value="C:transcription factor TFIID complex"/>
    <property type="evidence" value="ECO:0007669"/>
    <property type="project" value="InterPro"/>
</dbReference>
<dbReference type="InterPro" id="IPR006809">
    <property type="entry name" value="TAFII28_dom"/>
</dbReference>
<keyword evidence="4" id="KW-0694">RNA-binding</keyword>
<dbReference type="Pfam" id="PF04719">
    <property type="entry name" value="TAFII28"/>
    <property type="match status" value="1"/>
</dbReference>
<dbReference type="GO" id="GO:1990904">
    <property type="term" value="C:ribonucleoprotein complex"/>
    <property type="evidence" value="ECO:0007669"/>
    <property type="project" value="UniProtKB-KW"/>
</dbReference>
<evidence type="ECO:0000313" key="12">
    <source>
        <dbReference type="EnsemblMetazoa" id="AEPI008012-PA"/>
    </source>
</evidence>
<dbReference type="InterPro" id="IPR001163">
    <property type="entry name" value="Sm_dom_euk/arc"/>
</dbReference>
<dbReference type="GO" id="GO:0003723">
    <property type="term" value="F:RNA binding"/>
    <property type="evidence" value="ECO:0007669"/>
    <property type="project" value="UniProtKB-KW"/>
</dbReference>
<evidence type="ECO:0000256" key="7">
    <source>
        <dbReference type="ARBA" id="ARBA00023242"/>
    </source>
</evidence>
<dbReference type="CDD" id="cd01717">
    <property type="entry name" value="Sm_B"/>
    <property type="match status" value="1"/>
</dbReference>
<evidence type="ECO:0000259" key="11">
    <source>
        <dbReference type="PROSITE" id="PS52002"/>
    </source>
</evidence>
<feature type="region of interest" description="Disordered" evidence="10">
    <location>
        <begin position="354"/>
        <end position="376"/>
    </location>
</feature>
<comment type="similarity">
    <text evidence="2">Belongs to the snRNP SmB/SmN family.</text>
</comment>
<evidence type="ECO:0000256" key="6">
    <source>
        <dbReference type="ARBA" id="ARBA00023163"/>
    </source>
</evidence>
<dbReference type="PANTHER" id="PTHR13218">
    <property type="entry name" value="TRANSCRIPTION INITIATION FACTOR TFIID SUBUNIT 11-RELATED"/>
    <property type="match status" value="1"/>
</dbReference>
<organism evidence="12 13">
    <name type="scientific">Anopheles epiroticus</name>
    <dbReference type="NCBI Taxonomy" id="199890"/>
    <lineage>
        <taxon>Eukaryota</taxon>
        <taxon>Metazoa</taxon>
        <taxon>Ecdysozoa</taxon>
        <taxon>Arthropoda</taxon>
        <taxon>Hexapoda</taxon>
        <taxon>Insecta</taxon>
        <taxon>Pterygota</taxon>
        <taxon>Neoptera</taxon>
        <taxon>Endopterygota</taxon>
        <taxon>Diptera</taxon>
        <taxon>Nematocera</taxon>
        <taxon>Culicoidea</taxon>
        <taxon>Culicidae</taxon>
        <taxon>Anophelinae</taxon>
        <taxon>Anopheles</taxon>
    </lineage>
</organism>
<accession>A0A182PM39</accession>
<keyword evidence="6" id="KW-0804">Transcription</keyword>
<dbReference type="GO" id="GO:0051123">
    <property type="term" value="P:RNA polymerase II preinitiation complex assembly"/>
    <property type="evidence" value="ECO:0007669"/>
    <property type="project" value="InterPro"/>
</dbReference>
<dbReference type="InterPro" id="IPR045127">
    <property type="entry name" value="TAF11-like"/>
</dbReference>
<feature type="compositionally biased region" description="Polar residues" evidence="10">
    <location>
        <begin position="1"/>
        <end position="16"/>
    </location>
</feature>
<dbReference type="VEuPathDB" id="VectorBase:AEPI008012"/>
<feature type="compositionally biased region" description="Basic and acidic residues" evidence="10">
    <location>
        <begin position="65"/>
        <end position="102"/>
    </location>
</feature>
<feature type="region of interest" description="Disordered" evidence="10">
    <location>
        <begin position="1"/>
        <end position="102"/>
    </location>
</feature>
<keyword evidence="5" id="KW-0805">Transcription regulation</keyword>
<dbReference type="FunFam" id="1.10.20.10:FF:000025">
    <property type="entry name" value="Transcription initiation factor TFIID subunit 11"/>
    <property type="match status" value="1"/>
</dbReference>
<dbReference type="EnsemblMetazoa" id="AEPI008012-RA">
    <property type="protein sequence ID" value="AEPI008012-PA"/>
    <property type="gene ID" value="AEPI008012"/>
</dbReference>
<keyword evidence="7" id="KW-0539">Nucleus</keyword>